<dbReference type="InterPro" id="IPR020904">
    <property type="entry name" value="Sc_DH/Rdtase_CS"/>
</dbReference>
<evidence type="ECO:0000256" key="3">
    <source>
        <dbReference type="ARBA" id="ARBA00023002"/>
    </source>
</evidence>
<keyword evidence="4" id="KW-0275">Fatty acid biosynthesis</keyword>
<evidence type="ECO:0000313" key="9">
    <source>
        <dbReference type="RefSeq" id="XP_020661173.2"/>
    </source>
</evidence>
<dbReference type="OrthoDB" id="294295at2759"/>
<name>A0A6J0UMA9_9SAUR</name>
<gene>
    <name evidence="9" type="primary">CBR4</name>
</gene>
<dbReference type="InterPro" id="IPR002347">
    <property type="entry name" value="SDR_fam"/>
</dbReference>
<dbReference type="PANTHER" id="PTHR42760">
    <property type="entry name" value="SHORT-CHAIN DEHYDROGENASES/REDUCTASES FAMILY MEMBER"/>
    <property type="match status" value="1"/>
</dbReference>
<organism evidence="8 9">
    <name type="scientific">Pogona vitticeps</name>
    <name type="common">central bearded dragon</name>
    <dbReference type="NCBI Taxonomy" id="103695"/>
    <lineage>
        <taxon>Eukaryota</taxon>
        <taxon>Metazoa</taxon>
        <taxon>Chordata</taxon>
        <taxon>Craniata</taxon>
        <taxon>Vertebrata</taxon>
        <taxon>Euteleostomi</taxon>
        <taxon>Lepidosauria</taxon>
        <taxon>Squamata</taxon>
        <taxon>Bifurcata</taxon>
        <taxon>Unidentata</taxon>
        <taxon>Episquamata</taxon>
        <taxon>Toxicofera</taxon>
        <taxon>Iguania</taxon>
        <taxon>Acrodonta</taxon>
        <taxon>Agamidae</taxon>
        <taxon>Amphibolurinae</taxon>
        <taxon>Pogona</taxon>
    </lineage>
</organism>
<comment type="similarity">
    <text evidence="2">Belongs to the short-chain dehydrogenases/reductases (SDR) family.</text>
</comment>
<dbReference type="RefSeq" id="XP_020661173.2">
    <property type="nucleotide sequence ID" value="XM_020805514.2"/>
</dbReference>
<dbReference type="SMART" id="SM00822">
    <property type="entry name" value="PKS_KR"/>
    <property type="match status" value="1"/>
</dbReference>
<keyword evidence="8" id="KW-1185">Reference proteome</keyword>
<evidence type="ECO:0000313" key="8">
    <source>
        <dbReference type="Proteomes" id="UP001652642"/>
    </source>
</evidence>
<dbReference type="Gene3D" id="3.40.50.720">
    <property type="entry name" value="NAD(P)-binding Rossmann-like Domain"/>
    <property type="match status" value="1"/>
</dbReference>
<evidence type="ECO:0000256" key="2">
    <source>
        <dbReference type="ARBA" id="ARBA00006484"/>
    </source>
</evidence>
<evidence type="ECO:0000259" key="7">
    <source>
        <dbReference type="SMART" id="SM00822"/>
    </source>
</evidence>
<dbReference type="InterPro" id="IPR057326">
    <property type="entry name" value="KR_dom"/>
</dbReference>
<evidence type="ECO:0000256" key="1">
    <source>
        <dbReference type="ARBA" id="ARBA00005194"/>
    </source>
</evidence>
<sequence>MSKVCAIFGGSRGIGQAVAQLLAQKGYHLAVVARNLERAQTTAINLGAGHLAFSCDVSREEDIQNTFKEIEKSLGHVNYLVNAAAINRDGLLLRTQPEDMLSQLQTNLVGTMLTCKAALKSMVQQQGGAIVNLGSIVGLKGNSGQSIYSASKAGLVGFSCSLAKEVARKNIRVNMVAPGFIHTDMTAHLKEEELKKNIPLGRFGEPSEVAKAVAFLLETPYVTGHVLIIDGGLHLLT</sequence>
<dbReference type="PRINTS" id="PR00081">
    <property type="entry name" value="GDHRDH"/>
</dbReference>
<dbReference type="Pfam" id="PF13561">
    <property type="entry name" value="adh_short_C2"/>
    <property type="match status" value="1"/>
</dbReference>
<dbReference type="InterPro" id="IPR036291">
    <property type="entry name" value="NAD(P)-bd_dom_sf"/>
</dbReference>
<keyword evidence="3" id="KW-0560">Oxidoreductase</keyword>
<evidence type="ECO:0000256" key="5">
    <source>
        <dbReference type="ARBA" id="ARBA00041580"/>
    </source>
</evidence>
<keyword evidence="4" id="KW-0276">Fatty acid metabolism</keyword>
<comment type="pathway">
    <text evidence="1">Lipid metabolism; fatty acid biosynthesis.</text>
</comment>
<accession>A0A6J0UMA9</accession>
<dbReference type="PRINTS" id="PR00080">
    <property type="entry name" value="SDRFAMILY"/>
</dbReference>
<dbReference type="PANTHER" id="PTHR42760:SF133">
    <property type="entry name" value="3-OXOACYL-[ACYL-CARRIER-PROTEIN] REDUCTASE"/>
    <property type="match status" value="1"/>
</dbReference>
<keyword evidence="4" id="KW-0444">Lipid biosynthesis</keyword>
<evidence type="ECO:0000256" key="4">
    <source>
        <dbReference type="ARBA" id="ARBA00023160"/>
    </source>
</evidence>
<proteinExistence type="inferred from homology"/>
<feature type="domain" description="Ketoreductase" evidence="7">
    <location>
        <begin position="3"/>
        <end position="184"/>
    </location>
</feature>
<keyword evidence="4" id="KW-0443">Lipid metabolism</keyword>
<dbReference type="GeneID" id="110085385"/>
<reference evidence="9" key="1">
    <citation type="submission" date="2025-08" db="UniProtKB">
        <authorList>
            <consortium name="RefSeq"/>
        </authorList>
    </citation>
    <scope>IDENTIFICATION</scope>
</reference>
<dbReference type="PROSITE" id="PS00061">
    <property type="entry name" value="ADH_SHORT"/>
    <property type="match status" value="1"/>
</dbReference>
<dbReference type="Proteomes" id="UP001652642">
    <property type="component" value="Chromosome 5"/>
</dbReference>
<evidence type="ECO:0000256" key="6">
    <source>
        <dbReference type="ARBA" id="ARBA00041707"/>
    </source>
</evidence>
<dbReference type="SUPFAM" id="SSF51735">
    <property type="entry name" value="NAD(P)-binding Rossmann-fold domains"/>
    <property type="match status" value="1"/>
</dbReference>
<protein>
    <recommendedName>
        <fullName evidence="6">3-ketoacyl-[acyl-carrier-protein] reductase beta subunit</fullName>
    </recommendedName>
    <alternativeName>
        <fullName evidence="5">Quinone reductase CBR4</fullName>
    </alternativeName>
</protein>